<dbReference type="InterPro" id="IPR036409">
    <property type="entry name" value="Aldolase_II/adducin_N_sf"/>
</dbReference>
<dbReference type="GO" id="GO:0016832">
    <property type="term" value="F:aldehyde-lyase activity"/>
    <property type="evidence" value="ECO:0007669"/>
    <property type="project" value="TreeGrafter"/>
</dbReference>
<evidence type="ECO:0000256" key="1">
    <source>
        <dbReference type="ARBA" id="ARBA00022723"/>
    </source>
</evidence>
<dbReference type="InterPro" id="IPR001303">
    <property type="entry name" value="Aldolase_II/adducin_N"/>
</dbReference>
<evidence type="ECO:0000256" key="2">
    <source>
        <dbReference type="ARBA" id="ARBA00023239"/>
    </source>
</evidence>
<dbReference type="Proteomes" id="UP000219050">
    <property type="component" value="Plasmid pDY25-E"/>
</dbReference>
<evidence type="ECO:0000313" key="4">
    <source>
        <dbReference type="EMBL" id="ATI43985.1"/>
    </source>
</evidence>
<keyword evidence="2" id="KW-0456">Lyase</keyword>
<keyword evidence="5" id="KW-1185">Reference proteome</keyword>
<dbReference type="OrthoDB" id="5291399at2"/>
<dbReference type="GO" id="GO:0005829">
    <property type="term" value="C:cytosol"/>
    <property type="evidence" value="ECO:0007669"/>
    <property type="project" value="TreeGrafter"/>
</dbReference>
<proteinExistence type="predicted"/>
<dbReference type="InterPro" id="IPR050197">
    <property type="entry name" value="Aldolase_class_II_sugar_metab"/>
</dbReference>
<dbReference type="KEGG" id="cmag:CBW24_17745"/>
<feature type="domain" description="Class II aldolase/adducin N-terminal" evidence="3">
    <location>
        <begin position="9"/>
        <end position="193"/>
    </location>
</feature>
<evidence type="ECO:0000313" key="5">
    <source>
        <dbReference type="Proteomes" id="UP000219050"/>
    </source>
</evidence>
<gene>
    <name evidence="4" type="ORF">CBW24_17745</name>
</gene>
<dbReference type="GO" id="GO:0046872">
    <property type="term" value="F:metal ion binding"/>
    <property type="evidence" value="ECO:0007669"/>
    <property type="project" value="UniProtKB-KW"/>
</dbReference>
<geneLocation type="plasmid" evidence="5">
    <name>pdy25-e</name>
</geneLocation>
<dbReference type="PANTHER" id="PTHR22789:SF0">
    <property type="entry name" value="3-OXO-TETRONATE 4-PHOSPHATE DECARBOXYLASE-RELATED"/>
    <property type="match status" value="1"/>
</dbReference>
<organism evidence="4 5">
    <name type="scientific">Pacificitalea manganoxidans</name>
    <dbReference type="NCBI Taxonomy" id="1411902"/>
    <lineage>
        <taxon>Bacteria</taxon>
        <taxon>Pseudomonadati</taxon>
        <taxon>Pseudomonadota</taxon>
        <taxon>Alphaproteobacteria</taxon>
        <taxon>Rhodobacterales</taxon>
        <taxon>Paracoccaceae</taxon>
        <taxon>Pacificitalea</taxon>
    </lineage>
</organism>
<accession>A0A291M5H8</accession>
<name>A0A291M5H8_9RHOB</name>
<dbReference type="SMART" id="SM01007">
    <property type="entry name" value="Aldolase_II"/>
    <property type="match status" value="1"/>
</dbReference>
<dbReference type="GO" id="GO:0019323">
    <property type="term" value="P:pentose catabolic process"/>
    <property type="evidence" value="ECO:0007669"/>
    <property type="project" value="TreeGrafter"/>
</dbReference>
<dbReference type="AlphaFoldDB" id="A0A291M5H8"/>
<evidence type="ECO:0000259" key="3">
    <source>
        <dbReference type="SMART" id="SM01007"/>
    </source>
</evidence>
<dbReference type="EMBL" id="CP021409">
    <property type="protein sequence ID" value="ATI43985.1"/>
    <property type="molecule type" value="Genomic_DNA"/>
</dbReference>
<keyword evidence="4" id="KW-0614">Plasmid</keyword>
<dbReference type="Pfam" id="PF00596">
    <property type="entry name" value="Aldolase_II"/>
    <property type="match status" value="1"/>
</dbReference>
<dbReference type="RefSeq" id="WP_097374592.1">
    <property type="nucleotide sequence ID" value="NZ_CP021409.1"/>
</dbReference>
<dbReference type="SUPFAM" id="SSF53639">
    <property type="entry name" value="AraD/HMP-PK domain-like"/>
    <property type="match status" value="1"/>
</dbReference>
<sequence length="247" mass="27001">MSVLAEVIDDLVTGSRILAAEGICDAFGHVSARHPDRDDRFLLARAQPPELVEHDDIMEFELDGTPVGDDGRKPFLERFIHGALYAAREDVRSVVHSHSHSVIPFTVTEAKLRPLLHSSAVLGKDVPVWDAQTTFGDTNLLISSNEMGEDFADVLDSGTCALMRGHGSTVVGRSVREAVYTAVYLEVNAKLQISASSLGEIKHLTDGEIDLIQSRLADAKPGEGYDRAWQFWCRRAGMAHTYAGSDT</sequence>
<dbReference type="PANTHER" id="PTHR22789">
    <property type="entry name" value="FUCULOSE PHOSPHATE ALDOLASE"/>
    <property type="match status" value="1"/>
</dbReference>
<keyword evidence="1" id="KW-0479">Metal-binding</keyword>
<reference evidence="4 5" key="1">
    <citation type="submission" date="2017-05" db="EMBL/GenBank/DDBJ databases">
        <title>Comparative genomic and metabolic analysis of manganese-oxidizing mechanisms in Celeribater manganoxidans DY25T: its adaption to the environment of polymetallic nodule.</title>
        <authorList>
            <person name="Wang X."/>
        </authorList>
    </citation>
    <scope>NUCLEOTIDE SEQUENCE [LARGE SCALE GENOMIC DNA]</scope>
    <source>
        <strain evidence="4 5">DY25</strain>
        <plasmid evidence="5">pdy25-e</plasmid>
    </source>
</reference>
<dbReference type="Gene3D" id="3.40.225.10">
    <property type="entry name" value="Class II aldolase/adducin N-terminal domain"/>
    <property type="match status" value="1"/>
</dbReference>
<protein>
    <submittedName>
        <fullName evidence="4">Aldolase</fullName>
    </submittedName>
</protein>